<evidence type="ECO:0000313" key="3">
    <source>
        <dbReference type="Proteomes" id="UP000677228"/>
    </source>
</evidence>
<accession>A0A8S2G4H0</accession>
<protein>
    <submittedName>
        <fullName evidence="1">Uncharacterized protein</fullName>
    </submittedName>
</protein>
<gene>
    <name evidence="1" type="ORF">OVA965_LOCUS43162</name>
    <name evidence="2" type="ORF">TMI583_LOCUS45309</name>
</gene>
<proteinExistence type="predicted"/>
<feature type="non-terminal residue" evidence="1">
    <location>
        <position position="1"/>
    </location>
</feature>
<dbReference type="EMBL" id="CAJOBA010080539">
    <property type="protein sequence ID" value="CAF4439509.1"/>
    <property type="molecule type" value="Genomic_DNA"/>
</dbReference>
<name>A0A8S2G4H0_9BILA</name>
<comment type="caution">
    <text evidence="1">The sequence shown here is derived from an EMBL/GenBank/DDBJ whole genome shotgun (WGS) entry which is preliminary data.</text>
</comment>
<dbReference type="AlphaFoldDB" id="A0A8S2G4H0"/>
<dbReference type="Proteomes" id="UP000682733">
    <property type="component" value="Unassembled WGS sequence"/>
</dbReference>
<organism evidence="1 3">
    <name type="scientific">Didymodactylos carnosus</name>
    <dbReference type="NCBI Taxonomy" id="1234261"/>
    <lineage>
        <taxon>Eukaryota</taxon>
        <taxon>Metazoa</taxon>
        <taxon>Spiralia</taxon>
        <taxon>Gnathifera</taxon>
        <taxon>Rotifera</taxon>
        <taxon>Eurotatoria</taxon>
        <taxon>Bdelloidea</taxon>
        <taxon>Philodinida</taxon>
        <taxon>Philodinidae</taxon>
        <taxon>Didymodactylos</taxon>
    </lineage>
</organism>
<evidence type="ECO:0000313" key="2">
    <source>
        <dbReference type="EMBL" id="CAF4439509.1"/>
    </source>
</evidence>
<evidence type="ECO:0000313" key="1">
    <source>
        <dbReference type="EMBL" id="CAF1620321.1"/>
    </source>
</evidence>
<dbReference type="EMBL" id="CAJNOK010055716">
    <property type="protein sequence ID" value="CAF1620321.1"/>
    <property type="molecule type" value="Genomic_DNA"/>
</dbReference>
<sequence>GIYSYLFYSSIDYACPYKISIDINTVDRILDGSVMKPLVGHLLDGPVMKPLVG</sequence>
<dbReference type="Proteomes" id="UP000677228">
    <property type="component" value="Unassembled WGS sequence"/>
</dbReference>
<reference evidence="1" key="1">
    <citation type="submission" date="2021-02" db="EMBL/GenBank/DDBJ databases">
        <authorList>
            <person name="Nowell W R."/>
        </authorList>
    </citation>
    <scope>NUCLEOTIDE SEQUENCE</scope>
</reference>